<dbReference type="AlphaFoldDB" id="A0AA39JUQ9"/>
<comment type="similarity">
    <text evidence="2">Belongs to the VAMP-associated protein (VAP) (TC 9.B.17) family.</text>
</comment>
<evidence type="ECO:0000313" key="8">
    <source>
        <dbReference type="Proteomes" id="UP001175226"/>
    </source>
</evidence>
<keyword evidence="5" id="KW-0472">Membrane</keyword>
<reference evidence="7" key="1">
    <citation type="submission" date="2023-06" db="EMBL/GenBank/DDBJ databases">
        <authorList>
            <consortium name="Lawrence Berkeley National Laboratory"/>
            <person name="Ahrendt S."/>
            <person name="Sahu N."/>
            <person name="Indic B."/>
            <person name="Wong-Bajracharya J."/>
            <person name="Merenyi Z."/>
            <person name="Ke H.-M."/>
            <person name="Monk M."/>
            <person name="Kocsube S."/>
            <person name="Drula E."/>
            <person name="Lipzen A."/>
            <person name="Balint B."/>
            <person name="Henrissat B."/>
            <person name="Andreopoulos B."/>
            <person name="Martin F.M."/>
            <person name="Harder C.B."/>
            <person name="Rigling D."/>
            <person name="Ford K.L."/>
            <person name="Foster G.D."/>
            <person name="Pangilinan J."/>
            <person name="Papanicolaou A."/>
            <person name="Barry K."/>
            <person name="LaButti K."/>
            <person name="Viragh M."/>
            <person name="Koriabine M."/>
            <person name="Yan M."/>
            <person name="Riley R."/>
            <person name="Champramary S."/>
            <person name="Plett K.L."/>
            <person name="Tsai I.J."/>
            <person name="Slot J."/>
            <person name="Sipos G."/>
            <person name="Plett J."/>
            <person name="Nagy L.G."/>
            <person name="Grigoriev I.V."/>
        </authorList>
    </citation>
    <scope>NUCLEOTIDE SEQUENCE</scope>
    <source>
        <strain evidence="7">FPL87.14</strain>
    </source>
</reference>
<dbReference type="GO" id="GO:0005789">
    <property type="term" value="C:endoplasmic reticulum membrane"/>
    <property type="evidence" value="ECO:0007669"/>
    <property type="project" value="InterPro"/>
</dbReference>
<evidence type="ECO:0000259" key="6">
    <source>
        <dbReference type="PROSITE" id="PS50202"/>
    </source>
</evidence>
<dbReference type="GO" id="GO:0090158">
    <property type="term" value="P:endoplasmic reticulum membrane organization"/>
    <property type="evidence" value="ECO:0007669"/>
    <property type="project" value="TreeGrafter"/>
</dbReference>
<dbReference type="GO" id="GO:0061817">
    <property type="term" value="P:endoplasmic reticulum-plasma membrane tethering"/>
    <property type="evidence" value="ECO:0007669"/>
    <property type="project" value="TreeGrafter"/>
</dbReference>
<dbReference type="GO" id="GO:0005886">
    <property type="term" value="C:plasma membrane"/>
    <property type="evidence" value="ECO:0007669"/>
    <property type="project" value="TreeGrafter"/>
</dbReference>
<comment type="caution">
    <text evidence="7">The sequence shown here is derived from an EMBL/GenBank/DDBJ whole genome shotgun (WGS) entry which is preliminary data.</text>
</comment>
<evidence type="ECO:0000256" key="2">
    <source>
        <dbReference type="ARBA" id="ARBA00008932"/>
    </source>
</evidence>
<evidence type="ECO:0000256" key="3">
    <source>
        <dbReference type="ARBA" id="ARBA00022692"/>
    </source>
</evidence>
<protein>
    <recommendedName>
        <fullName evidence="6">MSP domain-containing protein</fullName>
    </recommendedName>
</protein>
<dbReference type="InterPro" id="IPR013783">
    <property type="entry name" value="Ig-like_fold"/>
</dbReference>
<evidence type="ECO:0000256" key="5">
    <source>
        <dbReference type="ARBA" id="ARBA00023136"/>
    </source>
</evidence>
<feature type="domain" description="MSP" evidence="6">
    <location>
        <begin position="2"/>
        <end position="126"/>
    </location>
</feature>
<dbReference type="InterPro" id="IPR016763">
    <property type="entry name" value="VAP"/>
</dbReference>
<sequence length="311" mass="35470">MAVKFKQSTTFIIFSRPFNETANRKVLFWNEDPKKDLVFKAEVEISNPKGQEYSITPSTGRVEPNKSIRLTLTRHAMAEDPGPCTDLFKLKSCLVTPTTKIKDLDSYWEGKRKSSSDIHVQHLRLTWLQDPNSEAGNAVNVKPENTTIVIPANAQIHAIPSGGFEIHNPRSNWVLYRLVVTNKGFTFTDPTEGLVRPSETREFQVRCRAGTYLRPLDKLVILTAELPSSVDVSQLKRVSDIWLHERNLGVNHHTLRVVEGQVQKESRIEDEEAELMMDCSEEEESGELDIHDDDINVKRSSWLAKAMSRFR</sequence>
<keyword evidence="8" id="KW-1185">Reference proteome</keyword>
<keyword evidence="3" id="KW-0812">Transmembrane</keyword>
<name>A0AA39JUQ9_9AGAR</name>
<evidence type="ECO:0000256" key="4">
    <source>
        <dbReference type="ARBA" id="ARBA00022989"/>
    </source>
</evidence>
<proteinExistence type="inferred from homology"/>
<comment type="subcellular location">
    <subcellularLocation>
        <location evidence="1">Membrane</location>
        <topology evidence="1">Single-pass type IV membrane protein</topology>
    </subcellularLocation>
</comment>
<accession>A0AA39JUQ9</accession>
<organism evidence="7 8">
    <name type="scientific">Armillaria borealis</name>
    <dbReference type="NCBI Taxonomy" id="47425"/>
    <lineage>
        <taxon>Eukaryota</taxon>
        <taxon>Fungi</taxon>
        <taxon>Dikarya</taxon>
        <taxon>Basidiomycota</taxon>
        <taxon>Agaricomycotina</taxon>
        <taxon>Agaricomycetes</taxon>
        <taxon>Agaricomycetidae</taxon>
        <taxon>Agaricales</taxon>
        <taxon>Marasmiineae</taxon>
        <taxon>Physalacriaceae</taxon>
        <taxon>Armillaria</taxon>
    </lineage>
</organism>
<dbReference type="PROSITE" id="PS50202">
    <property type="entry name" value="MSP"/>
    <property type="match status" value="2"/>
</dbReference>
<dbReference type="PANTHER" id="PTHR10809">
    <property type="entry name" value="VESICLE-ASSOCIATED MEMBRANE PROTEIN-ASSOCIATED PROTEIN"/>
    <property type="match status" value="1"/>
</dbReference>
<dbReference type="Gene3D" id="2.60.40.10">
    <property type="entry name" value="Immunoglobulins"/>
    <property type="match status" value="2"/>
</dbReference>
<evidence type="ECO:0000256" key="1">
    <source>
        <dbReference type="ARBA" id="ARBA00004211"/>
    </source>
</evidence>
<keyword evidence="4" id="KW-1133">Transmembrane helix</keyword>
<gene>
    <name evidence="7" type="ORF">EV421DRAFT_1391967</name>
</gene>
<dbReference type="InterPro" id="IPR000535">
    <property type="entry name" value="MSP_dom"/>
</dbReference>
<feature type="domain" description="MSP" evidence="6">
    <location>
        <begin position="138"/>
        <end position="260"/>
    </location>
</feature>
<evidence type="ECO:0000313" key="7">
    <source>
        <dbReference type="EMBL" id="KAK0449129.1"/>
    </source>
</evidence>
<dbReference type="Proteomes" id="UP001175226">
    <property type="component" value="Unassembled WGS sequence"/>
</dbReference>
<dbReference type="EMBL" id="JAUEPT010000008">
    <property type="protein sequence ID" value="KAK0449129.1"/>
    <property type="molecule type" value="Genomic_DNA"/>
</dbReference>
<dbReference type="SUPFAM" id="SSF49354">
    <property type="entry name" value="PapD-like"/>
    <property type="match status" value="2"/>
</dbReference>
<dbReference type="PANTHER" id="PTHR10809:SF6">
    <property type="entry name" value="AT11025P-RELATED"/>
    <property type="match status" value="1"/>
</dbReference>
<dbReference type="InterPro" id="IPR008962">
    <property type="entry name" value="PapD-like_sf"/>
</dbReference>